<dbReference type="Pfam" id="PF00378">
    <property type="entry name" value="ECH_1"/>
    <property type="match status" value="1"/>
</dbReference>
<dbReference type="FunFam" id="3.90.226.10:FF:000048">
    <property type="entry name" value="3,2-trans-enoyl-CoA isomerase"/>
    <property type="match status" value="1"/>
</dbReference>
<evidence type="ECO:0000256" key="5">
    <source>
        <dbReference type="ARBA" id="ARBA00023235"/>
    </source>
</evidence>
<evidence type="ECO:0000313" key="6">
    <source>
        <dbReference type="EMBL" id="CEP64203.1"/>
    </source>
</evidence>
<comment type="subcellular location">
    <subcellularLocation>
        <location evidence="1">Peroxisome</location>
    </subcellularLocation>
</comment>
<evidence type="ECO:0000256" key="2">
    <source>
        <dbReference type="ARBA" id="ARBA00005005"/>
    </source>
</evidence>
<dbReference type="SUPFAM" id="SSF52096">
    <property type="entry name" value="ClpP/crotonase"/>
    <property type="match status" value="1"/>
</dbReference>
<dbReference type="InterPro" id="IPR001753">
    <property type="entry name" value="Enoyl-CoA_hydra/iso"/>
</dbReference>
<evidence type="ECO:0000256" key="3">
    <source>
        <dbReference type="ARBA" id="ARBA00005254"/>
    </source>
</evidence>
<protein>
    <submittedName>
        <fullName evidence="6">LALA0S10e04830g1_1</fullName>
    </submittedName>
</protein>
<dbReference type="RefSeq" id="XP_022630413.1">
    <property type="nucleotide sequence ID" value="XM_022770503.1"/>
</dbReference>
<dbReference type="Gene3D" id="3.90.226.10">
    <property type="entry name" value="2-enoyl-CoA Hydratase, Chain A, domain 1"/>
    <property type="match status" value="1"/>
</dbReference>
<keyword evidence="7" id="KW-1185">Reference proteome</keyword>
<accession>A0A0C7MW49</accession>
<dbReference type="GeneID" id="34687748"/>
<organism evidence="6 7">
    <name type="scientific">Lachancea lanzarotensis</name>
    <dbReference type="NCBI Taxonomy" id="1245769"/>
    <lineage>
        <taxon>Eukaryota</taxon>
        <taxon>Fungi</taxon>
        <taxon>Dikarya</taxon>
        <taxon>Ascomycota</taxon>
        <taxon>Saccharomycotina</taxon>
        <taxon>Saccharomycetes</taxon>
        <taxon>Saccharomycetales</taxon>
        <taxon>Saccharomycetaceae</taxon>
        <taxon>Lachancea</taxon>
    </lineage>
</organism>
<dbReference type="Proteomes" id="UP000054304">
    <property type="component" value="Unassembled WGS sequence"/>
</dbReference>
<dbReference type="OrthoDB" id="2018133at2759"/>
<dbReference type="HOGENOM" id="CLU_009834_6_2_1"/>
<comment type="similarity">
    <text evidence="3">Belongs to the enoyl-CoA hydratase/isomerase family.</text>
</comment>
<gene>
    <name evidence="6" type="ORF">LALA0_S10e04830g</name>
</gene>
<reference evidence="6 7" key="1">
    <citation type="submission" date="2014-12" db="EMBL/GenBank/DDBJ databases">
        <authorList>
            <person name="Neuveglise Cecile"/>
        </authorList>
    </citation>
    <scope>NUCLEOTIDE SEQUENCE [LARGE SCALE GENOMIC DNA]</scope>
    <source>
        <strain evidence="6 7">CBS 12615</strain>
    </source>
</reference>
<name>A0A0C7MW49_9SACH</name>
<evidence type="ECO:0000256" key="4">
    <source>
        <dbReference type="ARBA" id="ARBA00023140"/>
    </source>
</evidence>
<dbReference type="GO" id="GO:0005782">
    <property type="term" value="C:peroxisomal matrix"/>
    <property type="evidence" value="ECO:0007669"/>
    <property type="project" value="TreeGrafter"/>
</dbReference>
<sequence length="279" mass="31478">MSSDLNKMESRKMTYRVDGEFFIITFVDPKALNSLSGTDYLYLARLLQIADSMQSVSFTVLQSTGRFFSAGADISHIEQVQAAANKEASGMLGKWLSEFASRNVFVTHTFATHSKILVCCLNGPAVGLTAALVMLCDIVYSMNDDVYLLFPFANLALVTEGALSLTLPLKLGYNVAHEILMFSKPVTYQQLIDKVIVRNYNFSDPETFNTQVISDLHEKTEGLHHDSFLNMKELLKRPLLSELKRANIDEVADAMKYWVQSLPQQRFQEIGSKKRKHKF</sequence>
<dbReference type="AlphaFoldDB" id="A0A0C7MW49"/>
<dbReference type="CDD" id="cd06558">
    <property type="entry name" value="crotonase-like"/>
    <property type="match status" value="1"/>
</dbReference>
<keyword evidence="5" id="KW-0413">Isomerase</keyword>
<comment type="pathway">
    <text evidence="2">Lipid metabolism; fatty acid beta-oxidation.</text>
</comment>
<dbReference type="GO" id="GO:0006635">
    <property type="term" value="P:fatty acid beta-oxidation"/>
    <property type="evidence" value="ECO:0007669"/>
    <property type="project" value="TreeGrafter"/>
</dbReference>
<keyword evidence="4" id="KW-0576">Peroxisome</keyword>
<dbReference type="PANTHER" id="PTHR43684">
    <property type="match status" value="1"/>
</dbReference>
<proteinExistence type="inferred from homology"/>
<dbReference type="InterPro" id="IPR051053">
    <property type="entry name" value="ECH/Chromodomain_protein"/>
</dbReference>
<dbReference type="InterPro" id="IPR029045">
    <property type="entry name" value="ClpP/crotonase-like_dom_sf"/>
</dbReference>
<dbReference type="PANTHER" id="PTHR43684:SF1">
    <property type="entry name" value="ENOYL-COA DELTA ISOMERASE 2"/>
    <property type="match status" value="1"/>
</dbReference>
<dbReference type="STRING" id="1245769.A0A0C7MW49"/>
<evidence type="ECO:0000256" key="1">
    <source>
        <dbReference type="ARBA" id="ARBA00004275"/>
    </source>
</evidence>
<dbReference type="EMBL" id="LN736369">
    <property type="protein sequence ID" value="CEP64203.1"/>
    <property type="molecule type" value="Genomic_DNA"/>
</dbReference>
<evidence type="ECO:0000313" key="7">
    <source>
        <dbReference type="Proteomes" id="UP000054304"/>
    </source>
</evidence>
<dbReference type="GO" id="GO:0004165">
    <property type="term" value="F:delta(3)-delta(2)-enoyl-CoA isomerase activity"/>
    <property type="evidence" value="ECO:0007669"/>
    <property type="project" value="UniProtKB-ARBA"/>
</dbReference>